<name>A0A916TGC9_9HYPH</name>
<proteinExistence type="predicted"/>
<dbReference type="SUPFAM" id="SSF52467">
    <property type="entry name" value="DHS-like NAD/FAD-binding domain"/>
    <property type="match status" value="1"/>
</dbReference>
<protein>
    <recommendedName>
        <fullName evidence="1">protein acetyllysine N-acetyltransferase</fullName>
        <ecNumber evidence="1">2.3.1.286</ecNumber>
    </recommendedName>
</protein>
<dbReference type="InterPro" id="IPR003000">
    <property type="entry name" value="Sirtuin"/>
</dbReference>
<evidence type="ECO:0000259" key="5">
    <source>
        <dbReference type="PROSITE" id="PS50305"/>
    </source>
</evidence>
<feature type="binding site" evidence="4">
    <location>
        <position position="165"/>
    </location>
    <ligand>
        <name>Zn(2+)</name>
        <dbReference type="ChEBI" id="CHEBI:29105"/>
    </ligand>
</feature>
<organism evidence="6 7">
    <name type="scientific">Roseibium aquae</name>
    <dbReference type="NCBI Taxonomy" id="1323746"/>
    <lineage>
        <taxon>Bacteria</taxon>
        <taxon>Pseudomonadati</taxon>
        <taxon>Pseudomonadota</taxon>
        <taxon>Alphaproteobacteria</taxon>
        <taxon>Hyphomicrobiales</taxon>
        <taxon>Stappiaceae</taxon>
        <taxon>Roseibium</taxon>
    </lineage>
</organism>
<dbReference type="InterPro" id="IPR029035">
    <property type="entry name" value="DHS-like_NAD/FAD-binding_dom"/>
</dbReference>
<keyword evidence="2" id="KW-0808">Transferase</keyword>
<feature type="binding site" evidence="4">
    <location>
        <position position="138"/>
    </location>
    <ligand>
        <name>Zn(2+)</name>
        <dbReference type="ChEBI" id="CHEBI:29105"/>
    </ligand>
</feature>
<keyword evidence="4" id="KW-0479">Metal-binding</keyword>
<dbReference type="PANTHER" id="PTHR11085:SF4">
    <property type="entry name" value="NAD-DEPENDENT PROTEIN DEACYLASE"/>
    <property type="match status" value="1"/>
</dbReference>
<dbReference type="PANTHER" id="PTHR11085">
    <property type="entry name" value="NAD-DEPENDENT PROTEIN DEACYLASE SIRTUIN-5, MITOCHONDRIAL-RELATED"/>
    <property type="match status" value="1"/>
</dbReference>
<gene>
    <name evidence="6" type="primary">cobB1</name>
    <name evidence="6" type="ORF">GCM10011316_15480</name>
</gene>
<evidence type="ECO:0000313" key="6">
    <source>
        <dbReference type="EMBL" id="GGB44363.1"/>
    </source>
</evidence>
<dbReference type="InterPro" id="IPR050134">
    <property type="entry name" value="NAD-dep_sirtuin_deacylases"/>
</dbReference>
<dbReference type="CDD" id="cd01407">
    <property type="entry name" value="SIR2-fam"/>
    <property type="match status" value="1"/>
</dbReference>
<keyword evidence="4" id="KW-0862">Zinc</keyword>
<dbReference type="OrthoDB" id="9800582at2"/>
<comment type="caution">
    <text evidence="6">The sequence shown here is derived from an EMBL/GenBank/DDBJ whole genome shotgun (WGS) entry which is preliminary data.</text>
</comment>
<evidence type="ECO:0000256" key="1">
    <source>
        <dbReference type="ARBA" id="ARBA00012928"/>
    </source>
</evidence>
<feature type="binding site" evidence="4">
    <location>
        <position position="141"/>
    </location>
    <ligand>
        <name>Zn(2+)</name>
        <dbReference type="ChEBI" id="CHEBI:29105"/>
    </ligand>
</feature>
<reference evidence="6" key="1">
    <citation type="journal article" date="2014" name="Int. J. Syst. Evol. Microbiol.">
        <title>Complete genome sequence of Corynebacterium casei LMG S-19264T (=DSM 44701T), isolated from a smear-ripened cheese.</title>
        <authorList>
            <consortium name="US DOE Joint Genome Institute (JGI-PGF)"/>
            <person name="Walter F."/>
            <person name="Albersmeier A."/>
            <person name="Kalinowski J."/>
            <person name="Ruckert C."/>
        </authorList>
    </citation>
    <scope>NUCLEOTIDE SEQUENCE</scope>
    <source>
        <strain evidence="6">CGMCC 1.12426</strain>
    </source>
</reference>
<dbReference type="InterPro" id="IPR026590">
    <property type="entry name" value="Ssirtuin_cat_dom"/>
</dbReference>
<evidence type="ECO:0000256" key="3">
    <source>
        <dbReference type="ARBA" id="ARBA00023027"/>
    </source>
</evidence>
<reference evidence="6" key="2">
    <citation type="submission" date="2020-09" db="EMBL/GenBank/DDBJ databases">
        <authorList>
            <person name="Sun Q."/>
            <person name="Zhou Y."/>
        </authorList>
    </citation>
    <scope>NUCLEOTIDE SEQUENCE</scope>
    <source>
        <strain evidence="6">CGMCC 1.12426</strain>
    </source>
</reference>
<keyword evidence="3" id="KW-0520">NAD</keyword>
<dbReference type="RefSeq" id="WP_150495721.1">
    <property type="nucleotide sequence ID" value="NZ_BMFA01000004.1"/>
</dbReference>
<feature type="active site" description="Proton acceptor" evidence="4">
    <location>
        <position position="130"/>
    </location>
</feature>
<dbReference type="Proteomes" id="UP000605148">
    <property type="component" value="Unassembled WGS sequence"/>
</dbReference>
<accession>A0A916TGC9</accession>
<dbReference type="Gene3D" id="3.30.1600.10">
    <property type="entry name" value="SIR2/SIRT2 'Small Domain"/>
    <property type="match status" value="1"/>
</dbReference>
<dbReference type="Gene3D" id="3.40.50.1220">
    <property type="entry name" value="TPP-binding domain"/>
    <property type="match status" value="1"/>
</dbReference>
<dbReference type="PROSITE" id="PS50305">
    <property type="entry name" value="SIRTUIN"/>
    <property type="match status" value="1"/>
</dbReference>
<dbReference type="Pfam" id="PF02146">
    <property type="entry name" value="SIR2"/>
    <property type="match status" value="1"/>
</dbReference>
<evidence type="ECO:0000313" key="7">
    <source>
        <dbReference type="Proteomes" id="UP000605148"/>
    </source>
</evidence>
<dbReference type="InterPro" id="IPR026591">
    <property type="entry name" value="Sirtuin_cat_small_dom_sf"/>
</dbReference>
<dbReference type="EMBL" id="BMFA01000004">
    <property type="protein sequence ID" value="GGB44363.1"/>
    <property type="molecule type" value="Genomic_DNA"/>
</dbReference>
<dbReference type="AlphaFoldDB" id="A0A916TGC9"/>
<dbReference type="GO" id="GO:0046872">
    <property type="term" value="F:metal ion binding"/>
    <property type="evidence" value="ECO:0007669"/>
    <property type="project" value="UniProtKB-KW"/>
</dbReference>
<feature type="binding site" evidence="4">
    <location>
        <position position="162"/>
    </location>
    <ligand>
        <name>Zn(2+)</name>
        <dbReference type="ChEBI" id="CHEBI:29105"/>
    </ligand>
</feature>
<keyword evidence="7" id="KW-1185">Reference proteome</keyword>
<dbReference type="EC" id="2.3.1.286" evidence="1"/>
<dbReference type="GO" id="GO:0017136">
    <property type="term" value="F:histone deacetylase activity, NAD-dependent"/>
    <property type="evidence" value="ECO:0007669"/>
    <property type="project" value="TreeGrafter"/>
</dbReference>
<feature type="domain" description="Deacetylase sirtuin-type" evidence="5">
    <location>
        <begin position="1"/>
        <end position="255"/>
    </location>
</feature>
<sequence>MPRQITASGEAQTFLKAFFEAGVGERTLVLTGAGISTESGIPDFRSPGGIWSTRQPVQYQDFLTREDARLEDWQRRFEMLDFFERATPNAAHLALARLAREGLIDLLITQNVDGLHERAGTPEARLIEIHGNSTYATCLSCGKPAPIAPLRAHYETGRSPCCEACGGLLKAAVISFGQSMPEAELSRAASASLRCDRFIVIGSSLLVHPAAALPAMAADAGAELVIVNREETPLDPLANMLIRSPIAESFAGVPV</sequence>
<dbReference type="GO" id="GO:0070403">
    <property type="term" value="F:NAD+ binding"/>
    <property type="evidence" value="ECO:0007669"/>
    <property type="project" value="InterPro"/>
</dbReference>
<evidence type="ECO:0000256" key="4">
    <source>
        <dbReference type="PROSITE-ProRule" id="PRU00236"/>
    </source>
</evidence>
<evidence type="ECO:0000256" key="2">
    <source>
        <dbReference type="ARBA" id="ARBA00022679"/>
    </source>
</evidence>